<keyword evidence="2" id="KW-1185">Reference proteome</keyword>
<name>A0A9J5YE14_SOLCO</name>
<dbReference type="SUPFAM" id="SSF56219">
    <property type="entry name" value="DNase I-like"/>
    <property type="match status" value="1"/>
</dbReference>
<accession>A0A9J5YE14</accession>
<proteinExistence type="predicted"/>
<dbReference type="InterPro" id="IPR036691">
    <property type="entry name" value="Endo/exonu/phosph_ase_sf"/>
</dbReference>
<organism evidence="1 2">
    <name type="scientific">Solanum commersonii</name>
    <name type="common">Commerson's wild potato</name>
    <name type="synonym">Commerson's nightshade</name>
    <dbReference type="NCBI Taxonomy" id="4109"/>
    <lineage>
        <taxon>Eukaryota</taxon>
        <taxon>Viridiplantae</taxon>
        <taxon>Streptophyta</taxon>
        <taxon>Embryophyta</taxon>
        <taxon>Tracheophyta</taxon>
        <taxon>Spermatophyta</taxon>
        <taxon>Magnoliopsida</taxon>
        <taxon>eudicotyledons</taxon>
        <taxon>Gunneridae</taxon>
        <taxon>Pentapetalae</taxon>
        <taxon>asterids</taxon>
        <taxon>lamiids</taxon>
        <taxon>Solanales</taxon>
        <taxon>Solanaceae</taxon>
        <taxon>Solanoideae</taxon>
        <taxon>Solaneae</taxon>
        <taxon>Solanum</taxon>
    </lineage>
</organism>
<evidence type="ECO:0000313" key="1">
    <source>
        <dbReference type="EMBL" id="KAG5598466.1"/>
    </source>
</evidence>
<dbReference type="EMBL" id="JACXVP010000006">
    <property type="protein sequence ID" value="KAG5598466.1"/>
    <property type="molecule type" value="Genomic_DNA"/>
</dbReference>
<dbReference type="PANTHER" id="PTHR33710">
    <property type="entry name" value="BNAC02G09200D PROTEIN"/>
    <property type="match status" value="1"/>
</dbReference>
<protein>
    <submittedName>
        <fullName evidence="1">Uncharacterized protein</fullName>
    </submittedName>
</protein>
<dbReference type="OrthoDB" id="1432753at2759"/>
<dbReference type="Gene3D" id="3.60.10.10">
    <property type="entry name" value="Endonuclease/exonuclease/phosphatase"/>
    <property type="match status" value="1"/>
</dbReference>
<gene>
    <name evidence="1" type="ORF">H5410_029836</name>
</gene>
<dbReference type="AlphaFoldDB" id="A0A9J5YE14"/>
<dbReference type="PANTHER" id="PTHR33710:SF71">
    <property type="entry name" value="ENDONUCLEASE_EXONUCLEASE_PHOSPHATASE DOMAIN-CONTAINING PROTEIN"/>
    <property type="match status" value="1"/>
</dbReference>
<reference evidence="1 2" key="1">
    <citation type="submission" date="2020-09" db="EMBL/GenBank/DDBJ databases">
        <title>De no assembly of potato wild relative species, Solanum commersonii.</title>
        <authorList>
            <person name="Cho K."/>
        </authorList>
    </citation>
    <scope>NUCLEOTIDE SEQUENCE [LARGE SCALE GENOMIC DNA]</scope>
    <source>
        <strain evidence="1">LZ3.2</strain>
        <tissue evidence="1">Leaf</tissue>
    </source>
</reference>
<dbReference type="Proteomes" id="UP000824120">
    <property type="component" value="Chromosome 6"/>
</dbReference>
<comment type="caution">
    <text evidence="1">The sequence shown here is derived from an EMBL/GenBank/DDBJ whole genome shotgun (WGS) entry which is preliminary data.</text>
</comment>
<sequence length="151" mass="17756">MDCQRNSYGQLHHFMFDGEYKRNTDGVSQVSTDLTSHNNPERELLCYELAAVRDLWNDWWVVRDDFNVCRYKSEKNNGSRRSSAMNNFSEFILNLGIIDLPLLRGNFSWFRGEDSLQASTIDRFLISPEWNDSFDLMKLPKTSITFNTYAF</sequence>
<evidence type="ECO:0000313" key="2">
    <source>
        <dbReference type="Proteomes" id="UP000824120"/>
    </source>
</evidence>